<proteinExistence type="predicted"/>
<dbReference type="RefSeq" id="WP_097054985.1">
    <property type="nucleotide sequence ID" value="NZ_OCMF01000001.1"/>
</dbReference>
<evidence type="ECO:0000313" key="10">
    <source>
        <dbReference type="Proteomes" id="UP000219193"/>
    </source>
</evidence>
<dbReference type="InterPro" id="IPR005661">
    <property type="entry name" value="OadB_MmdB"/>
</dbReference>
<feature type="transmembrane region" description="Helical" evidence="8">
    <location>
        <begin position="250"/>
        <end position="277"/>
    </location>
</feature>
<gene>
    <name evidence="9" type="ORF">SAMN06296241_0750</name>
</gene>
<dbReference type="EMBL" id="OCMF01000001">
    <property type="protein sequence ID" value="SOC79230.1"/>
    <property type="molecule type" value="Genomic_DNA"/>
</dbReference>
<feature type="transmembrane region" description="Helical" evidence="8">
    <location>
        <begin position="297"/>
        <end position="319"/>
    </location>
</feature>
<keyword evidence="3 8" id="KW-0812">Transmembrane</keyword>
<dbReference type="OrthoDB" id="9783838at2"/>
<evidence type="ECO:0000256" key="6">
    <source>
        <dbReference type="ARBA" id="ARBA00023136"/>
    </source>
</evidence>
<accession>A0A285X1J1</accession>
<dbReference type="PANTHER" id="PTHR35806">
    <property type="entry name" value="OXALOACETATE DECARBOXYLASE BETA CHAIN 2"/>
    <property type="match status" value="1"/>
</dbReference>
<dbReference type="AlphaFoldDB" id="A0A285X1J1"/>
<dbReference type="NCBIfam" id="TIGR01109">
    <property type="entry name" value="Na_pump_decarbB"/>
    <property type="match status" value="1"/>
</dbReference>
<keyword evidence="7" id="KW-0406">Ion transport</keyword>
<organism evidence="9 10">
    <name type="scientific">Salinimicrobium sediminis</name>
    <dbReference type="NCBI Taxonomy" id="1343891"/>
    <lineage>
        <taxon>Bacteria</taxon>
        <taxon>Pseudomonadati</taxon>
        <taxon>Bacteroidota</taxon>
        <taxon>Flavobacteriia</taxon>
        <taxon>Flavobacteriales</taxon>
        <taxon>Flavobacteriaceae</taxon>
        <taxon>Salinimicrobium</taxon>
    </lineage>
</organism>
<dbReference type="Pfam" id="PF03977">
    <property type="entry name" value="OAD_beta"/>
    <property type="match status" value="1"/>
</dbReference>
<comment type="subcellular location">
    <subcellularLocation>
        <location evidence="1">Cell membrane</location>
        <topology evidence="1">Multi-pass membrane protein</topology>
    </subcellularLocation>
</comment>
<dbReference type="GO" id="GO:0005886">
    <property type="term" value="C:plasma membrane"/>
    <property type="evidence" value="ECO:0007669"/>
    <property type="project" value="UniProtKB-SubCell"/>
</dbReference>
<evidence type="ECO:0000256" key="3">
    <source>
        <dbReference type="ARBA" id="ARBA00022692"/>
    </source>
</evidence>
<name>A0A285X1J1_9FLAO</name>
<dbReference type="Proteomes" id="UP000219193">
    <property type="component" value="Unassembled WGS sequence"/>
</dbReference>
<dbReference type="PANTHER" id="PTHR35806:SF1">
    <property type="entry name" value="OXALOACETATE DECARBOXYLASE BETA CHAIN 2"/>
    <property type="match status" value="1"/>
</dbReference>
<protein>
    <submittedName>
        <fullName evidence="9">Oxaloacetate decarboxylase, beta subunit</fullName>
    </submittedName>
</protein>
<feature type="transmembrane region" description="Helical" evidence="8">
    <location>
        <begin position="149"/>
        <end position="172"/>
    </location>
</feature>
<feature type="transmembrane region" description="Helical" evidence="8">
    <location>
        <begin position="395"/>
        <end position="416"/>
    </location>
</feature>
<keyword evidence="4" id="KW-1278">Translocase</keyword>
<feature type="transmembrane region" description="Helical" evidence="8">
    <location>
        <begin position="326"/>
        <end position="345"/>
    </location>
</feature>
<keyword evidence="7" id="KW-0739">Sodium transport</keyword>
<dbReference type="GO" id="GO:0006814">
    <property type="term" value="P:sodium ion transport"/>
    <property type="evidence" value="ECO:0007669"/>
    <property type="project" value="UniProtKB-UniRule"/>
</dbReference>
<dbReference type="PIRSF" id="PIRSF015658">
    <property type="entry name" value="MmdB_OadB"/>
    <property type="match status" value="1"/>
</dbReference>
<evidence type="ECO:0000256" key="7">
    <source>
        <dbReference type="PIRNR" id="PIRNR015658"/>
    </source>
</evidence>
<keyword evidence="7" id="KW-0813">Transport</keyword>
<evidence type="ECO:0000313" key="9">
    <source>
        <dbReference type="EMBL" id="SOC79230.1"/>
    </source>
</evidence>
<evidence type="ECO:0000256" key="4">
    <source>
        <dbReference type="ARBA" id="ARBA00022967"/>
    </source>
</evidence>
<evidence type="ECO:0000256" key="8">
    <source>
        <dbReference type="SAM" id="Phobius"/>
    </source>
</evidence>
<evidence type="ECO:0000256" key="2">
    <source>
        <dbReference type="ARBA" id="ARBA00022475"/>
    </source>
</evidence>
<sequence>MKKLLTVIVILGILYLIPLLMGQELMAQSLTLKISEESGSLTEGLRQFWEYTGFANASLGNFIMIAVGLFFIYLAIRFHYEPLLLIPIGTGILLGNIPFPAGAGVGIYESGSVLNYLYFGVTQGIYPPLIFLGIGAMTDFSSLISNPRLMLLGAAAQVGVFGTFIGAVALGFEIHEAGAISIIGGADGPTAIFASAKLAPHLIGSIAIAAYSYMALVPVIQPPIMKLLVSKKERLIRMKPPRAVSRTEKILFPIVGLLLTTFISPSAIPLLGMLFFGNILKESGVTDRLADTARTKMIDIVTILLGVTVGASTQASVFLTANSIKIFALGAVSFIIATAGGLIFAKVMNLFLSQKNKINPLIGAAGVSAVPDSARVVQQEGIKSDPSNHLLMHAMAPNVSGVIGSAVAAGIMISFLM</sequence>
<evidence type="ECO:0000256" key="1">
    <source>
        <dbReference type="ARBA" id="ARBA00004651"/>
    </source>
</evidence>
<keyword evidence="6 7" id="KW-0472">Membrane</keyword>
<feature type="transmembrane region" description="Helical" evidence="8">
    <location>
        <begin position="116"/>
        <end position="137"/>
    </location>
</feature>
<dbReference type="GO" id="GO:0016829">
    <property type="term" value="F:lyase activity"/>
    <property type="evidence" value="ECO:0007669"/>
    <property type="project" value="InterPro"/>
</dbReference>
<feature type="transmembrane region" description="Helical" evidence="8">
    <location>
        <begin position="83"/>
        <end position="104"/>
    </location>
</feature>
<feature type="transmembrane region" description="Helical" evidence="8">
    <location>
        <begin position="51"/>
        <end position="76"/>
    </location>
</feature>
<keyword evidence="7" id="KW-0915">Sodium</keyword>
<reference evidence="10" key="1">
    <citation type="submission" date="2017-09" db="EMBL/GenBank/DDBJ databases">
        <authorList>
            <person name="Varghese N."/>
            <person name="Submissions S."/>
        </authorList>
    </citation>
    <scope>NUCLEOTIDE SEQUENCE [LARGE SCALE GENOMIC DNA]</scope>
    <source>
        <strain evidence="10">CGMCC 1.12641</strain>
    </source>
</reference>
<keyword evidence="2 7" id="KW-1003">Cell membrane</keyword>
<keyword evidence="10" id="KW-1185">Reference proteome</keyword>
<feature type="transmembrane region" description="Helical" evidence="8">
    <location>
        <begin position="202"/>
        <end position="229"/>
    </location>
</feature>
<keyword evidence="5 8" id="KW-1133">Transmembrane helix</keyword>
<evidence type="ECO:0000256" key="5">
    <source>
        <dbReference type="ARBA" id="ARBA00022989"/>
    </source>
</evidence>